<sequence>MKVNEVEKQLTKMKTFYRLLFDFCVVTFIFTVTTRHMIHKNYTFGRMCRFWTMWSCWACLLYFFVAFCKQLSLLLFDPSFIKRIRSDKANFLVDVLNQLAFVLCLCVTLMFWVLFFKSPSNVLRIDGEWQPTFVDQLFVTHFEHTFPFLFLLIDCLLFAQGSKHIDQFYSISKFSPVVAFFGYCGLCLKDYFDYGIRPYPFMDKWTLMMLLATIVVVCNIISCVFNPITYYIRSKLSLVL</sequence>
<dbReference type="PANTHER" id="PTHR10989:SF16">
    <property type="entry name" value="AT02829P-RELATED"/>
    <property type="match status" value="1"/>
</dbReference>
<keyword evidence="2 5" id="KW-0812">Transmembrane</keyword>
<reference evidence="6" key="1">
    <citation type="submission" date="2012-06" db="EMBL/GenBank/DDBJ databases">
        <title>Short 5' UTR of Entamoeba genes.</title>
        <authorList>
            <person name="Hiranuka K."/>
            <person name="Kumagai M."/>
            <person name="Wakaguri H."/>
            <person name="Suzuki Y."/>
            <person name="Sugano S."/>
            <person name="Watanabe J."/>
            <person name="Makioka A."/>
        </authorList>
    </citation>
    <scope>NUCLEOTIDE SEQUENCE</scope>
    <source>
        <strain evidence="6">IP1</strain>
    </source>
</reference>
<evidence type="ECO:0000256" key="3">
    <source>
        <dbReference type="ARBA" id="ARBA00022989"/>
    </source>
</evidence>
<keyword evidence="3 5" id="KW-1133">Transmembrane helix</keyword>
<name>S0B331_ENTIV</name>
<dbReference type="GO" id="GO:0012505">
    <property type="term" value="C:endomembrane system"/>
    <property type="evidence" value="ECO:0007669"/>
    <property type="project" value="UniProtKB-SubCell"/>
</dbReference>
<accession>S0B331</accession>
<feature type="transmembrane region" description="Helical" evidence="5">
    <location>
        <begin position="136"/>
        <end position="159"/>
    </location>
</feature>
<feature type="transmembrane region" description="Helical" evidence="5">
    <location>
        <begin position="171"/>
        <end position="192"/>
    </location>
</feature>
<feature type="transmembrane region" description="Helical" evidence="5">
    <location>
        <begin position="89"/>
        <end position="116"/>
    </location>
</feature>
<proteinExistence type="evidence at transcript level"/>
<keyword evidence="4 5" id="KW-0472">Membrane</keyword>
<dbReference type="EMBL" id="AK422469">
    <property type="protein sequence ID" value="BAN40946.1"/>
    <property type="molecule type" value="mRNA"/>
</dbReference>
<feature type="transmembrane region" description="Helical" evidence="5">
    <location>
        <begin position="20"/>
        <end position="38"/>
    </location>
</feature>
<feature type="transmembrane region" description="Helical" evidence="5">
    <location>
        <begin position="50"/>
        <end position="68"/>
    </location>
</feature>
<organism evidence="6">
    <name type="scientific">Entamoeba invadens</name>
    <dbReference type="NCBI Taxonomy" id="33085"/>
    <lineage>
        <taxon>Eukaryota</taxon>
        <taxon>Amoebozoa</taxon>
        <taxon>Evosea</taxon>
        <taxon>Archamoebae</taxon>
        <taxon>Mastigamoebida</taxon>
        <taxon>Entamoebidae</taxon>
        <taxon>Entamoeba</taxon>
    </lineage>
</organism>
<dbReference type="PANTHER" id="PTHR10989">
    <property type="entry name" value="ANDROGEN-INDUCED PROTEIN 1-RELATED"/>
    <property type="match status" value="1"/>
</dbReference>
<feature type="transmembrane region" description="Helical" evidence="5">
    <location>
        <begin position="207"/>
        <end position="232"/>
    </location>
</feature>
<evidence type="ECO:0000313" key="6">
    <source>
        <dbReference type="EMBL" id="BAN40946.1"/>
    </source>
</evidence>
<protein>
    <recommendedName>
        <fullName evidence="7">FAR-17a/AIG1-like protein</fullName>
    </recommendedName>
</protein>
<dbReference type="VEuPathDB" id="AmoebaDB:EIN_181620"/>
<evidence type="ECO:0000256" key="5">
    <source>
        <dbReference type="SAM" id="Phobius"/>
    </source>
</evidence>
<evidence type="ECO:0008006" key="7">
    <source>
        <dbReference type="Google" id="ProtNLM"/>
    </source>
</evidence>
<dbReference type="AlphaFoldDB" id="S0B331"/>
<dbReference type="InterPro" id="IPR006838">
    <property type="entry name" value="ADTRP_AIG1"/>
</dbReference>
<comment type="subcellular location">
    <subcellularLocation>
        <location evidence="1">Endomembrane system</location>
        <topology evidence="1">Multi-pass membrane protein</topology>
    </subcellularLocation>
</comment>
<evidence type="ECO:0000256" key="1">
    <source>
        <dbReference type="ARBA" id="ARBA00004127"/>
    </source>
</evidence>
<evidence type="ECO:0000256" key="4">
    <source>
        <dbReference type="ARBA" id="ARBA00023136"/>
    </source>
</evidence>
<evidence type="ECO:0000256" key="2">
    <source>
        <dbReference type="ARBA" id="ARBA00022692"/>
    </source>
</evidence>
<dbReference type="OMA" id="GSKHIDQ"/>
<dbReference type="GO" id="GO:0016020">
    <property type="term" value="C:membrane"/>
    <property type="evidence" value="ECO:0007669"/>
    <property type="project" value="InterPro"/>
</dbReference>